<dbReference type="Proteomes" id="UP000540423">
    <property type="component" value="Unassembled WGS sequence"/>
</dbReference>
<reference evidence="1 2" key="1">
    <citation type="submission" date="2020-08" db="EMBL/GenBank/DDBJ databases">
        <title>Genomic Encyclopedia of Type Strains, Phase IV (KMG-IV): sequencing the most valuable type-strain genomes for metagenomic binning, comparative biology and taxonomic classification.</title>
        <authorList>
            <person name="Goeker M."/>
        </authorList>
    </citation>
    <scope>NUCLEOTIDE SEQUENCE [LARGE SCALE GENOMIC DNA]</scope>
    <source>
        <strain evidence="1 2">DSM 40141</strain>
    </source>
</reference>
<name>A0A7X0LN38_9ACTN</name>
<keyword evidence="2" id="KW-1185">Reference proteome</keyword>
<accession>A0A7X0LN38</accession>
<sequence>MASGCRDCRTCTKSLLGRTGRNVLYTVSLSWLVKPVFLRNCPQCGHVLRRHQRRGDGSFQD</sequence>
<proteinExistence type="predicted"/>
<dbReference type="RefSeq" id="WP_185027240.1">
    <property type="nucleotide sequence ID" value="NZ_BNBN01000002.1"/>
</dbReference>
<evidence type="ECO:0000313" key="2">
    <source>
        <dbReference type="Proteomes" id="UP000540423"/>
    </source>
</evidence>
<protein>
    <submittedName>
        <fullName evidence="1">Uncharacterized protein</fullName>
    </submittedName>
</protein>
<organism evidence="1 2">
    <name type="scientific">Streptomyces candidus</name>
    <dbReference type="NCBI Taxonomy" id="67283"/>
    <lineage>
        <taxon>Bacteria</taxon>
        <taxon>Bacillati</taxon>
        <taxon>Actinomycetota</taxon>
        <taxon>Actinomycetes</taxon>
        <taxon>Kitasatosporales</taxon>
        <taxon>Streptomycetaceae</taxon>
        <taxon>Streptomyces</taxon>
    </lineage>
</organism>
<dbReference type="AlphaFoldDB" id="A0A7X0LN38"/>
<dbReference type="EMBL" id="JACHEM010000002">
    <property type="protein sequence ID" value="MBB6434535.1"/>
    <property type="molecule type" value="Genomic_DNA"/>
</dbReference>
<gene>
    <name evidence="1" type="ORF">HNQ79_000983</name>
</gene>
<evidence type="ECO:0000313" key="1">
    <source>
        <dbReference type="EMBL" id="MBB6434535.1"/>
    </source>
</evidence>
<comment type="caution">
    <text evidence="1">The sequence shown here is derived from an EMBL/GenBank/DDBJ whole genome shotgun (WGS) entry which is preliminary data.</text>
</comment>